<gene>
    <name evidence="12" type="primary">dnaG</name>
    <name evidence="16" type="ORF">J3R73_001938</name>
</gene>
<dbReference type="SMART" id="SM00493">
    <property type="entry name" value="TOPRIM"/>
    <property type="match status" value="1"/>
</dbReference>
<evidence type="ECO:0000313" key="16">
    <source>
        <dbReference type="EMBL" id="MDQ0392146.1"/>
    </source>
</evidence>
<dbReference type="RefSeq" id="WP_307425582.1">
    <property type="nucleotide sequence ID" value="NZ_JAUSVK010000001.1"/>
</dbReference>
<dbReference type="InterPro" id="IPR036977">
    <property type="entry name" value="DNA_primase_Znf_CHC2"/>
</dbReference>
<keyword evidence="9" id="KW-0460">Magnesium</keyword>
<dbReference type="GO" id="GO:0016779">
    <property type="term" value="F:nucleotidyltransferase activity"/>
    <property type="evidence" value="ECO:0007669"/>
    <property type="project" value="UniProtKB-KW"/>
</dbReference>
<dbReference type="NCBIfam" id="TIGR01391">
    <property type="entry name" value="dnaG"/>
    <property type="match status" value="1"/>
</dbReference>
<evidence type="ECO:0000256" key="8">
    <source>
        <dbReference type="ARBA" id="ARBA00022833"/>
    </source>
</evidence>
<keyword evidence="10 12" id="KW-0238">DNA-binding</keyword>
<dbReference type="InterPro" id="IPR013264">
    <property type="entry name" value="DNAG_N"/>
</dbReference>
<dbReference type="SUPFAM" id="SSF57783">
    <property type="entry name" value="Zinc beta-ribbon"/>
    <property type="match status" value="1"/>
</dbReference>
<dbReference type="Pfam" id="PF10410">
    <property type="entry name" value="DnaB_bind"/>
    <property type="match status" value="1"/>
</dbReference>
<evidence type="ECO:0000256" key="13">
    <source>
        <dbReference type="PIRNR" id="PIRNR002811"/>
    </source>
</evidence>
<comment type="similarity">
    <text evidence="12 13">Belongs to the DnaG primase family.</text>
</comment>
<comment type="cofactor">
    <cofactor evidence="13">
        <name>Zn(2+)</name>
        <dbReference type="ChEBI" id="CHEBI:29105"/>
    </cofactor>
    <text evidence="13">Binds 1 zinc ion per monomer.</text>
</comment>
<keyword evidence="7" id="KW-0863">Zinc-finger</keyword>
<dbReference type="HAMAP" id="MF_00974">
    <property type="entry name" value="DNA_primase_DnaG"/>
    <property type="match status" value="1"/>
</dbReference>
<keyword evidence="11 12" id="KW-0804">Transcription</keyword>
<comment type="catalytic activity">
    <reaction evidence="12">
        <text>ssDNA + n NTP = ssDNA/pppN(pN)n-1 hybrid + (n-1) diphosphate.</text>
        <dbReference type="EC" id="2.7.7.101"/>
    </reaction>
</comment>
<dbReference type="Pfam" id="PF13662">
    <property type="entry name" value="Toprim_4"/>
    <property type="match status" value="1"/>
</dbReference>
<dbReference type="SMART" id="SM00400">
    <property type="entry name" value="ZnF_CHCC"/>
    <property type="match status" value="1"/>
</dbReference>
<evidence type="ECO:0000256" key="2">
    <source>
        <dbReference type="ARBA" id="ARBA00022515"/>
    </source>
</evidence>
<accession>A0ABU0FCI2</accession>
<comment type="function">
    <text evidence="12 13">RNA polymerase that catalyzes the synthesis of short RNA molecules used as primers for DNA polymerase during DNA replication.</text>
</comment>
<reference evidence="16 17" key="1">
    <citation type="submission" date="2023-07" db="EMBL/GenBank/DDBJ databases">
        <title>Genomic Encyclopedia of Type Strains, Phase IV (KMG-IV): sequencing the most valuable type-strain genomes for metagenomic binning, comparative biology and taxonomic classification.</title>
        <authorList>
            <person name="Goeker M."/>
        </authorList>
    </citation>
    <scope>NUCLEOTIDE SEQUENCE [LARGE SCALE GENOMIC DNA]</scope>
    <source>
        <strain evidence="16 17">DSM 5896</strain>
    </source>
</reference>
<dbReference type="Gene3D" id="3.90.580.10">
    <property type="entry name" value="Zinc finger, CHC2-type domain"/>
    <property type="match status" value="1"/>
</dbReference>
<proteinExistence type="inferred from homology"/>
<comment type="subunit">
    <text evidence="12">Monomer. Interacts with DnaB.</text>
</comment>
<evidence type="ECO:0000256" key="12">
    <source>
        <dbReference type="HAMAP-Rule" id="MF_00974"/>
    </source>
</evidence>
<evidence type="ECO:0000259" key="15">
    <source>
        <dbReference type="PROSITE" id="PS50880"/>
    </source>
</evidence>
<dbReference type="Proteomes" id="UP001237448">
    <property type="component" value="Unassembled WGS sequence"/>
</dbReference>
<keyword evidence="3 12" id="KW-0808">Transferase</keyword>
<feature type="region of interest" description="Disordered" evidence="14">
    <location>
        <begin position="422"/>
        <end position="448"/>
    </location>
</feature>
<keyword evidence="8 13" id="KW-0862">Zinc</keyword>
<evidence type="ECO:0000256" key="3">
    <source>
        <dbReference type="ARBA" id="ARBA00022679"/>
    </source>
</evidence>
<keyword evidence="17" id="KW-1185">Reference proteome</keyword>
<dbReference type="InterPro" id="IPR006295">
    <property type="entry name" value="DNA_primase_DnaG"/>
</dbReference>
<keyword evidence="4 12" id="KW-0548">Nucleotidyltransferase</keyword>
<evidence type="ECO:0000256" key="10">
    <source>
        <dbReference type="ARBA" id="ARBA00023125"/>
    </source>
</evidence>
<dbReference type="InterPro" id="IPR002694">
    <property type="entry name" value="Znf_CHC2"/>
</dbReference>
<dbReference type="InterPro" id="IPR006171">
    <property type="entry name" value="TOPRIM_dom"/>
</dbReference>
<dbReference type="Gene3D" id="3.40.1360.10">
    <property type="match status" value="1"/>
</dbReference>
<dbReference type="InterPro" id="IPR030846">
    <property type="entry name" value="DnaG_bac"/>
</dbReference>
<evidence type="ECO:0000256" key="5">
    <source>
        <dbReference type="ARBA" id="ARBA00022705"/>
    </source>
</evidence>
<dbReference type="SUPFAM" id="SSF56731">
    <property type="entry name" value="DNA primase core"/>
    <property type="match status" value="1"/>
</dbReference>
<sequence length="636" mass="70033">MKYPPALLDEIRARLPVSAVVGKRVKLRKQGREWRGLSPFNAEKTPSFYVNDQKGFYHCFSSGKHGDIFRFLMEVEGLSFPEAVGRCADEAGVALPKMTAEDVVREERRASLHEVLDLAAAFFQGRLQAREGAAARGYLADRGLTPAIQAEFGIGYSPNEKYALRDHLASRGVDRDAMIEAGLLIHGEDIQVPYDRFRDRVMFPIHDARGSVIAFGGRAMDKDAQAKYLNSPETPLFHKGSCLYNHHKARKAAHDKGGIIAVEGYVDVIMMSVAGFPHTVAPLGTALTEDQLNLLWRLSEEPVLCFDGDKAGRRAAYRAVDVALPQIGPAKTLRFALLPDGQDPDELVRRAGPGAVGEVLQAALPLSDILWARETENGDLSTPEARAALERRLMEALAPIRDETVRKHYRADMETRLRGLFAPARGPQGSFDRTQRQPWRQQGNGRREAAPLGRLVTPGVKESVRVRGGHGGLPAREALILAALVAHPELLDHHCETLAELEFDNAEANRLRQALIDCAAHGQRESPVITAQLHVLGFERLLAHISAASAPTHFWVRHDAAFSDVQQGFMHVVTLHHKSRTLHKELRLAAAALEQDFTQENFAHLTEIKAQLAAMEGMEATIDGFGASSGRAARAM</sequence>
<dbReference type="EMBL" id="JAUSVK010000001">
    <property type="protein sequence ID" value="MDQ0392146.1"/>
    <property type="molecule type" value="Genomic_DNA"/>
</dbReference>
<dbReference type="PANTHER" id="PTHR30313">
    <property type="entry name" value="DNA PRIMASE"/>
    <property type="match status" value="1"/>
</dbReference>
<dbReference type="CDD" id="cd03364">
    <property type="entry name" value="TOPRIM_DnaG_primases"/>
    <property type="match status" value="1"/>
</dbReference>
<keyword evidence="2 12" id="KW-0639">Primosome</keyword>
<dbReference type="PANTHER" id="PTHR30313:SF2">
    <property type="entry name" value="DNA PRIMASE"/>
    <property type="match status" value="1"/>
</dbReference>
<evidence type="ECO:0000256" key="4">
    <source>
        <dbReference type="ARBA" id="ARBA00022695"/>
    </source>
</evidence>
<dbReference type="Gene3D" id="3.90.980.10">
    <property type="entry name" value="DNA primase, catalytic core, N-terminal domain"/>
    <property type="match status" value="1"/>
</dbReference>
<dbReference type="InterPro" id="IPR050219">
    <property type="entry name" value="DnaG_primase"/>
</dbReference>
<comment type="caution">
    <text evidence="16">The sequence shown here is derived from an EMBL/GenBank/DDBJ whole genome shotgun (WGS) entry which is preliminary data.</text>
</comment>
<dbReference type="InterPro" id="IPR019475">
    <property type="entry name" value="DNA_primase_DnaB-bd"/>
</dbReference>
<dbReference type="InterPro" id="IPR037068">
    <property type="entry name" value="DNA_primase_core_N_sf"/>
</dbReference>
<name>A0ABU0FCI2_9HYPH</name>
<dbReference type="PROSITE" id="PS50880">
    <property type="entry name" value="TOPRIM"/>
    <property type="match status" value="1"/>
</dbReference>
<organism evidence="16 17">
    <name type="scientific">Labrys monachus</name>
    <dbReference type="NCBI Taxonomy" id="217067"/>
    <lineage>
        <taxon>Bacteria</taxon>
        <taxon>Pseudomonadati</taxon>
        <taxon>Pseudomonadota</taxon>
        <taxon>Alphaproteobacteria</taxon>
        <taxon>Hyphomicrobiales</taxon>
        <taxon>Xanthobacteraceae</taxon>
        <taxon>Labrys</taxon>
    </lineage>
</organism>
<evidence type="ECO:0000313" key="17">
    <source>
        <dbReference type="Proteomes" id="UP001237448"/>
    </source>
</evidence>
<keyword evidence="1 12" id="KW-0240">DNA-directed RNA polymerase</keyword>
<dbReference type="EC" id="2.7.7.101" evidence="12"/>
<evidence type="ECO:0000256" key="6">
    <source>
        <dbReference type="ARBA" id="ARBA00022723"/>
    </source>
</evidence>
<keyword evidence="5 12" id="KW-0235">DNA replication</keyword>
<dbReference type="InterPro" id="IPR034151">
    <property type="entry name" value="TOPRIM_DnaG_bac"/>
</dbReference>
<dbReference type="Pfam" id="PF01807">
    <property type="entry name" value="Zn_ribbon_DnaG"/>
    <property type="match status" value="1"/>
</dbReference>
<dbReference type="Pfam" id="PF08275">
    <property type="entry name" value="DNAG_N"/>
    <property type="match status" value="1"/>
</dbReference>
<dbReference type="PIRSF" id="PIRSF002811">
    <property type="entry name" value="DnaG"/>
    <property type="match status" value="1"/>
</dbReference>
<evidence type="ECO:0000256" key="1">
    <source>
        <dbReference type="ARBA" id="ARBA00022478"/>
    </source>
</evidence>
<comment type="caution">
    <text evidence="12">Lacks conserved residue(s) required for the propagation of feature annotation.</text>
</comment>
<feature type="domain" description="Toprim" evidence="15">
    <location>
        <begin position="257"/>
        <end position="339"/>
    </location>
</feature>
<keyword evidence="6 13" id="KW-0479">Metal-binding</keyword>
<evidence type="ECO:0000256" key="11">
    <source>
        <dbReference type="ARBA" id="ARBA00023163"/>
    </source>
</evidence>
<protein>
    <recommendedName>
        <fullName evidence="12 13">DNA primase</fullName>
        <ecNumber evidence="12">2.7.7.101</ecNumber>
    </recommendedName>
</protein>
<evidence type="ECO:0000256" key="7">
    <source>
        <dbReference type="ARBA" id="ARBA00022771"/>
    </source>
</evidence>
<evidence type="ECO:0000256" key="9">
    <source>
        <dbReference type="ARBA" id="ARBA00022842"/>
    </source>
</evidence>
<evidence type="ECO:0000256" key="14">
    <source>
        <dbReference type="SAM" id="MobiDB-lite"/>
    </source>
</evidence>